<reference evidence="1 2" key="1">
    <citation type="submission" date="2017-11" db="EMBL/GenBank/DDBJ databases">
        <title>De-novo sequencing of pomegranate (Punica granatum L.) genome.</title>
        <authorList>
            <person name="Akparov Z."/>
            <person name="Amiraslanov A."/>
            <person name="Hajiyeva S."/>
            <person name="Abbasov M."/>
            <person name="Kaur K."/>
            <person name="Hamwieh A."/>
            <person name="Solovyev V."/>
            <person name="Salamov A."/>
            <person name="Braich B."/>
            <person name="Kosarev P."/>
            <person name="Mahmoud A."/>
            <person name="Hajiyev E."/>
            <person name="Babayeva S."/>
            <person name="Izzatullayeva V."/>
            <person name="Mammadov A."/>
            <person name="Mammadov A."/>
            <person name="Sharifova S."/>
            <person name="Ojaghi J."/>
            <person name="Eynullazada K."/>
            <person name="Bayramov B."/>
            <person name="Abdulazimova A."/>
            <person name="Shahmuradov I."/>
        </authorList>
    </citation>
    <scope>NUCLEOTIDE SEQUENCE [LARGE SCALE GENOMIC DNA]</scope>
    <source>
        <strain evidence="2">cv. AG2017</strain>
        <tissue evidence="1">Leaf</tissue>
    </source>
</reference>
<evidence type="ECO:0000313" key="2">
    <source>
        <dbReference type="Proteomes" id="UP000233551"/>
    </source>
</evidence>
<dbReference type="Proteomes" id="UP000233551">
    <property type="component" value="Unassembled WGS sequence"/>
</dbReference>
<gene>
    <name evidence="1" type="ORF">CRG98_040682</name>
</gene>
<dbReference type="AlphaFoldDB" id="A0A2I0I5G3"/>
<protein>
    <submittedName>
        <fullName evidence="1">Uncharacterized protein</fullName>
    </submittedName>
</protein>
<comment type="caution">
    <text evidence="1">The sequence shown here is derived from an EMBL/GenBank/DDBJ whole genome shotgun (WGS) entry which is preliminary data.</text>
</comment>
<proteinExistence type="predicted"/>
<name>A0A2I0I5G3_PUNGR</name>
<evidence type="ECO:0000313" key="1">
    <source>
        <dbReference type="EMBL" id="PKI38910.1"/>
    </source>
</evidence>
<accession>A0A2I0I5G3</accession>
<organism evidence="1 2">
    <name type="scientific">Punica granatum</name>
    <name type="common">Pomegranate</name>
    <dbReference type="NCBI Taxonomy" id="22663"/>
    <lineage>
        <taxon>Eukaryota</taxon>
        <taxon>Viridiplantae</taxon>
        <taxon>Streptophyta</taxon>
        <taxon>Embryophyta</taxon>
        <taxon>Tracheophyta</taxon>
        <taxon>Spermatophyta</taxon>
        <taxon>Magnoliopsida</taxon>
        <taxon>eudicotyledons</taxon>
        <taxon>Gunneridae</taxon>
        <taxon>Pentapetalae</taxon>
        <taxon>rosids</taxon>
        <taxon>malvids</taxon>
        <taxon>Myrtales</taxon>
        <taxon>Lythraceae</taxon>
        <taxon>Punica</taxon>
    </lineage>
</organism>
<keyword evidence="2" id="KW-1185">Reference proteome</keyword>
<sequence length="186" mass="20811">MSRAKFELEKFDGSNDFGIMMDLAIVEVKIVDEDQALLLLCFVLEAYESFVDTVLYGRTSITLEGGVVRISKGALVVMKELLQKRLYVLQGMASTIAFECPTLKVNYLESFRDGGDLVENDKVEKHSLHTCGEASKFLINNVTFDVPILVKQIDGTCRGQVERLGRKVEFWAESSARSAWHGDYSG</sequence>
<dbReference type="EMBL" id="PGOL01003966">
    <property type="protein sequence ID" value="PKI38910.1"/>
    <property type="molecule type" value="Genomic_DNA"/>
</dbReference>